<name>A0ABT4JW24_9GAMM</name>
<dbReference type="InterPro" id="IPR051157">
    <property type="entry name" value="PDH/Transketolase"/>
</dbReference>
<organism evidence="1 2">
    <name type="scientific">Marinomonas phaeophyticola</name>
    <dbReference type="NCBI Taxonomy" id="3004091"/>
    <lineage>
        <taxon>Bacteria</taxon>
        <taxon>Pseudomonadati</taxon>
        <taxon>Pseudomonadota</taxon>
        <taxon>Gammaproteobacteria</taxon>
        <taxon>Oceanospirillales</taxon>
        <taxon>Oceanospirillaceae</taxon>
        <taxon>Marinomonas</taxon>
    </lineage>
</organism>
<dbReference type="SUPFAM" id="SSF52518">
    <property type="entry name" value="Thiamin diphosphate-binding fold (THDP-binding)"/>
    <property type="match status" value="1"/>
</dbReference>
<sequence>MNDTKAKYTYNRDELTLENSDWLEAIEYIRCEQGEERSREILRLLQDHLLKKGVALTEATLNTPYRNTIPSYLQPSYPGDLAIEQKIENIIRWNAMAMVLKANDNGSGVGGHITTYQSAATMLEVGFNHWFRNRSDSYGGDILMVQAHSSPGVYARAYLENRLTTQQMENFRRELQTGEACLHTLIHDDYRISGSYRRLLWDFQHRLQFIKLDL</sequence>
<proteinExistence type="predicted"/>
<dbReference type="EMBL" id="JAPUBN010000017">
    <property type="protein sequence ID" value="MCZ2722445.1"/>
    <property type="molecule type" value="Genomic_DNA"/>
</dbReference>
<dbReference type="Proteomes" id="UP001149719">
    <property type="component" value="Unassembled WGS sequence"/>
</dbReference>
<evidence type="ECO:0000313" key="1">
    <source>
        <dbReference type="EMBL" id="MCZ2722445.1"/>
    </source>
</evidence>
<dbReference type="RefSeq" id="WP_269126076.1">
    <property type="nucleotide sequence ID" value="NZ_JAPUBN010000017.1"/>
</dbReference>
<accession>A0ABT4JW24</accession>
<protein>
    <submittedName>
        <fullName evidence="1">Uncharacterized protein</fullName>
    </submittedName>
</protein>
<gene>
    <name evidence="1" type="ORF">O1D97_12705</name>
</gene>
<keyword evidence="2" id="KW-1185">Reference proteome</keyword>
<dbReference type="PANTHER" id="PTHR43825">
    <property type="entry name" value="PYRUVATE DEHYDROGENASE E1 COMPONENT"/>
    <property type="match status" value="1"/>
</dbReference>
<reference evidence="1" key="1">
    <citation type="submission" date="2022-12" db="EMBL/GenBank/DDBJ databases">
        <title>Marinomonas 15G1-11 sp. nov, isolated from marine algae.</title>
        <authorList>
            <person name="Butt M."/>
            <person name="Choi D.G."/>
            <person name="Kim J.M."/>
            <person name="Lee J.K."/>
            <person name="Baek J.H."/>
            <person name="Jeon C.O."/>
        </authorList>
    </citation>
    <scope>NUCLEOTIDE SEQUENCE</scope>
    <source>
        <strain evidence="1">15G1-11</strain>
    </source>
</reference>
<comment type="caution">
    <text evidence="1">The sequence shown here is derived from an EMBL/GenBank/DDBJ whole genome shotgun (WGS) entry which is preliminary data.</text>
</comment>
<dbReference type="InterPro" id="IPR029061">
    <property type="entry name" value="THDP-binding"/>
</dbReference>
<dbReference type="Gene3D" id="3.40.50.970">
    <property type="match status" value="1"/>
</dbReference>
<evidence type="ECO:0000313" key="2">
    <source>
        <dbReference type="Proteomes" id="UP001149719"/>
    </source>
</evidence>
<dbReference type="PANTHER" id="PTHR43825:SF3">
    <property type="entry name" value="PYRUVATE DEHYDROGENASE E1 COMPONENT"/>
    <property type="match status" value="1"/>
</dbReference>